<dbReference type="SUPFAM" id="SSF103515">
    <property type="entry name" value="Autotransporter"/>
    <property type="match status" value="1"/>
</dbReference>
<dbReference type="PROSITE" id="PS51208">
    <property type="entry name" value="AUTOTRANSPORTER"/>
    <property type="match status" value="1"/>
</dbReference>
<reference evidence="3 4" key="1">
    <citation type="submission" date="2019-08" db="EMBL/GenBank/DDBJ databases">
        <title>Bradyrhizobium hipponensis sp. nov., a rhizobium isolated from a Lupinus angustifolius root nodule in Tunisia.</title>
        <authorList>
            <person name="Off K."/>
            <person name="Rejili M."/>
            <person name="Mars M."/>
            <person name="Brachmann A."/>
            <person name="Marin M."/>
        </authorList>
    </citation>
    <scope>NUCLEOTIDE SEQUENCE [LARGE SCALE GENOMIC DNA]</scope>
    <source>
        <strain evidence="3 4">CTAW11</strain>
    </source>
</reference>
<evidence type="ECO:0000259" key="2">
    <source>
        <dbReference type="PROSITE" id="PS51208"/>
    </source>
</evidence>
<sequence>MTGASTAGIDARTNATVTNNAGGSITGGQIGINANSGFADVTNSGSITGTSNTGIFAFTNAIVTNNAGASITGAGNGIVASFGFADVTNSGSITGTTNFGIVANTNATVTNNAGASITGGQYGIYAVGGGSSVFNASTISGGTAAIHFAGTGNTLTLAPGSVISGNVLGTGSDVFQLGGTGAATFDVSQIGPAAQYQGFDTFNKIGSSTWTLIGTSSYAGPVNVNGGTLSVNGDITSASGVTVNAGGTLGGNGTVGNTTINGGALAPGNSIGLLTVQGSLTFTAASSYMIEVSPANADRVNVTGTATLGGATVNASFAAGSYLAKQYTILNATRGVIGSFGALVNSNLPSSITPSLSYDADNAYLNIAINFAVPGGLNQNQQNVGNALTNFFNSTGGIPLAFAALTPAGLTQASGEGATATQQTTFDAMTQFMGVMTDPFTAGRGGNAPGATGFADEDSANAYASSGRKRSGSERDAYGMITKAEPRAPLFEARWNVWAAGFGGSQTTDGNATLGSNTASSSIGGVAVGADYWLSPQTVAGFALAGGGTSFSVNGAGSGRSDLFQAGAFVRHTIGSAYLTAAVAYGWQDITTDRTVTIAAVDQLRARFNANAWSGRVEGGNRYVLPWMGGIGLTPYAATQVIAFDLPAYAESVLSGASTFALAYAAKTVVATRSELGLRSDKSYAVGDAILTLRGRAAWAHDYNTDRNIAATFQTLPGASFVVNGATPAHDAALTTASAEMKFISGISFAATFEGEFSNVTRSYAGKGVVRYQW</sequence>
<dbReference type="EMBL" id="VSSR01000179">
    <property type="protein sequence ID" value="TYL69594.1"/>
    <property type="molecule type" value="Genomic_DNA"/>
</dbReference>
<gene>
    <name evidence="3" type="ORF">FXB38_42455</name>
</gene>
<dbReference type="SUPFAM" id="SSF51126">
    <property type="entry name" value="Pectin lyase-like"/>
    <property type="match status" value="1"/>
</dbReference>
<dbReference type="OrthoDB" id="7195851at2"/>
<dbReference type="SMART" id="SM00869">
    <property type="entry name" value="Autotransporter"/>
    <property type="match status" value="1"/>
</dbReference>
<dbReference type="Pfam" id="PF03797">
    <property type="entry name" value="Autotransporter"/>
    <property type="match status" value="1"/>
</dbReference>
<name>A0A5S4VZZ6_9BRAD</name>
<feature type="domain" description="Autotransporter" evidence="2">
    <location>
        <begin position="490"/>
        <end position="774"/>
    </location>
</feature>
<accession>A0A5S4VZZ6</accession>
<keyword evidence="1" id="KW-0732">Signal</keyword>
<dbReference type="InterPro" id="IPR013425">
    <property type="entry name" value="Autotrns_rpt"/>
</dbReference>
<dbReference type="Proteomes" id="UP000324853">
    <property type="component" value="Unassembled WGS sequence"/>
</dbReference>
<dbReference type="InterPro" id="IPR005546">
    <property type="entry name" value="Autotransporte_beta"/>
</dbReference>
<dbReference type="Pfam" id="PF12951">
    <property type="entry name" value="PATR"/>
    <property type="match status" value="1"/>
</dbReference>
<evidence type="ECO:0000313" key="3">
    <source>
        <dbReference type="EMBL" id="TYL69594.1"/>
    </source>
</evidence>
<keyword evidence="4" id="KW-1185">Reference proteome</keyword>
<dbReference type="AlphaFoldDB" id="A0A5S4VZZ6"/>
<evidence type="ECO:0000256" key="1">
    <source>
        <dbReference type="ARBA" id="ARBA00022729"/>
    </source>
</evidence>
<dbReference type="InterPro" id="IPR036709">
    <property type="entry name" value="Autotransporte_beta_dom_sf"/>
</dbReference>
<protein>
    <submittedName>
        <fullName evidence="3">Autotransporter domain-containing protein</fullName>
    </submittedName>
</protein>
<organism evidence="3 4">
    <name type="scientific">Bradyrhizobium cytisi</name>
    <dbReference type="NCBI Taxonomy" id="515489"/>
    <lineage>
        <taxon>Bacteria</taxon>
        <taxon>Pseudomonadati</taxon>
        <taxon>Pseudomonadota</taxon>
        <taxon>Alphaproteobacteria</taxon>
        <taxon>Hyphomicrobiales</taxon>
        <taxon>Nitrobacteraceae</taxon>
        <taxon>Bradyrhizobium</taxon>
    </lineage>
</organism>
<dbReference type="Gene3D" id="2.40.128.130">
    <property type="entry name" value="Autotransporter beta-domain"/>
    <property type="match status" value="1"/>
</dbReference>
<dbReference type="InterPro" id="IPR011050">
    <property type="entry name" value="Pectin_lyase_fold/virulence"/>
</dbReference>
<proteinExistence type="predicted"/>
<comment type="caution">
    <text evidence="3">The sequence shown here is derived from an EMBL/GenBank/DDBJ whole genome shotgun (WGS) entry which is preliminary data.</text>
</comment>
<evidence type="ECO:0000313" key="4">
    <source>
        <dbReference type="Proteomes" id="UP000324853"/>
    </source>
</evidence>